<keyword evidence="2" id="KW-1185">Reference proteome</keyword>
<gene>
    <name evidence="1" type="ORF">DL762_006010</name>
</gene>
<name>A0ABY0H377_9PEZI</name>
<dbReference type="Proteomes" id="UP000294003">
    <property type="component" value="Unassembled WGS sequence"/>
</dbReference>
<comment type="caution">
    <text evidence="1">The sequence shown here is derived from an EMBL/GenBank/DDBJ whole genome shotgun (WGS) entry which is preliminary data.</text>
</comment>
<reference evidence="1 2" key="1">
    <citation type="submission" date="2018-06" db="EMBL/GenBank/DDBJ databases">
        <title>Complete Genomes of Monosporascus.</title>
        <authorList>
            <person name="Robinson A.J."/>
            <person name="Natvig D.O."/>
        </authorList>
    </citation>
    <scope>NUCLEOTIDE SEQUENCE [LARGE SCALE GENOMIC DNA]</scope>
    <source>
        <strain evidence="1 2">CBS 609.92</strain>
    </source>
</reference>
<accession>A0ABY0H377</accession>
<dbReference type="EMBL" id="QJNS01000183">
    <property type="protein sequence ID" value="RYO83693.1"/>
    <property type="molecule type" value="Genomic_DNA"/>
</dbReference>
<evidence type="ECO:0000313" key="1">
    <source>
        <dbReference type="EMBL" id="RYO83693.1"/>
    </source>
</evidence>
<evidence type="ECO:0000313" key="2">
    <source>
        <dbReference type="Proteomes" id="UP000294003"/>
    </source>
</evidence>
<proteinExistence type="predicted"/>
<protein>
    <submittedName>
        <fullName evidence="1">Uncharacterized protein</fullName>
    </submittedName>
</protein>
<sequence length="112" mass="12108">MTWLGIRGTSLPSFSDGPKPPCSVLLLVAGIEQLEECQHPEVRACHVDIGHLREIGHPHVEELPAQVADGEARVLRLSRLRDARVGDQEVDTALASLVMASTAAWSNSFDAT</sequence>
<organism evidence="1 2">
    <name type="scientific">Monosporascus cannonballus</name>
    <dbReference type="NCBI Taxonomy" id="155416"/>
    <lineage>
        <taxon>Eukaryota</taxon>
        <taxon>Fungi</taxon>
        <taxon>Dikarya</taxon>
        <taxon>Ascomycota</taxon>
        <taxon>Pezizomycotina</taxon>
        <taxon>Sordariomycetes</taxon>
        <taxon>Xylariomycetidae</taxon>
        <taxon>Xylariales</taxon>
        <taxon>Xylariales incertae sedis</taxon>
        <taxon>Monosporascus</taxon>
    </lineage>
</organism>